<keyword evidence="3" id="KW-1185">Reference proteome</keyword>
<accession>A0A8J5KS55</accession>
<dbReference type="AlphaFoldDB" id="A0A8J5KS55"/>
<dbReference type="Proteomes" id="UP000734854">
    <property type="component" value="Unassembled WGS sequence"/>
</dbReference>
<comment type="caution">
    <text evidence="2">The sequence shown here is derived from an EMBL/GenBank/DDBJ whole genome shotgun (WGS) entry which is preliminary data.</text>
</comment>
<name>A0A8J5KS55_ZINOF</name>
<organism evidence="2 3">
    <name type="scientific">Zingiber officinale</name>
    <name type="common">Ginger</name>
    <name type="synonym">Amomum zingiber</name>
    <dbReference type="NCBI Taxonomy" id="94328"/>
    <lineage>
        <taxon>Eukaryota</taxon>
        <taxon>Viridiplantae</taxon>
        <taxon>Streptophyta</taxon>
        <taxon>Embryophyta</taxon>
        <taxon>Tracheophyta</taxon>
        <taxon>Spermatophyta</taxon>
        <taxon>Magnoliopsida</taxon>
        <taxon>Liliopsida</taxon>
        <taxon>Zingiberales</taxon>
        <taxon>Zingiberaceae</taxon>
        <taxon>Zingiber</taxon>
    </lineage>
</organism>
<dbReference type="Pfam" id="PF11955">
    <property type="entry name" value="PORR"/>
    <property type="match status" value="1"/>
</dbReference>
<feature type="domain" description="PORR" evidence="1">
    <location>
        <begin position="66"/>
        <end position="382"/>
    </location>
</feature>
<evidence type="ECO:0000259" key="1">
    <source>
        <dbReference type="Pfam" id="PF11955"/>
    </source>
</evidence>
<evidence type="ECO:0000313" key="3">
    <source>
        <dbReference type="Proteomes" id="UP000734854"/>
    </source>
</evidence>
<evidence type="ECO:0000313" key="2">
    <source>
        <dbReference type="EMBL" id="KAG6490352.1"/>
    </source>
</evidence>
<gene>
    <name evidence="2" type="ORF">ZIOFF_051642</name>
</gene>
<dbReference type="GO" id="GO:0003723">
    <property type="term" value="F:RNA binding"/>
    <property type="evidence" value="ECO:0007669"/>
    <property type="project" value="InterPro"/>
</dbReference>
<dbReference type="PANTHER" id="PTHR31476:SF14">
    <property type="entry name" value="OS09G0473400 PROTEIN"/>
    <property type="match status" value="1"/>
</dbReference>
<dbReference type="EMBL" id="JACMSC010000014">
    <property type="protein sequence ID" value="KAG6490352.1"/>
    <property type="molecule type" value="Genomic_DNA"/>
</dbReference>
<dbReference type="InterPro" id="IPR045040">
    <property type="entry name" value="PORR_fam"/>
</dbReference>
<reference evidence="2 3" key="1">
    <citation type="submission" date="2020-08" db="EMBL/GenBank/DDBJ databases">
        <title>Plant Genome Project.</title>
        <authorList>
            <person name="Zhang R.-G."/>
        </authorList>
    </citation>
    <scope>NUCLEOTIDE SEQUENCE [LARGE SCALE GENOMIC DNA]</scope>
    <source>
        <tissue evidence="2">Rhizome</tissue>
    </source>
</reference>
<protein>
    <recommendedName>
        <fullName evidence="1">PORR domain-containing protein</fullName>
    </recommendedName>
</protein>
<dbReference type="PANTHER" id="PTHR31476">
    <property type="entry name" value="PROTEIN WHAT'S THIS FACTOR 1 HOMOLOG, CHLOROPLASTIC"/>
    <property type="match status" value="1"/>
</dbReference>
<sequence>MAPWNPLANLSLSNGSFSSVPDDRVSTASAASLFPFLSCRRRKRIRNKVQSPRAARTQKDGSRPLPEFEAIVLRDSFLRFITRTKCYLSHLPDHRIALAEAGKLHRELGFPRGRKAARVTTKRAWIHHIIQNPGLEAIATLYRMLDVLVKFRKIMDDMEAARVTTVRKLLMLSAGRRIPLDKLHLCRLLFGLPYDFRDRIRKYPEYFRVAVDPSDGRNVLELVEWDPVLAVSALERDFVPDEARVRRTFKFPIRHGKALPLEEEDKWMLDSVTTLPLVSPYSDGSALQPWTVEAEKYQVGVIHEFLSLTLEKRAWIHHIVEFKEEFNLTKLIYHMLLKQSRAFYLAGTEMNWAVFLKDAYRKDGTLIEKDPQVLFNEKLQSYALPDSEYREQKVEQRIAR</sequence>
<proteinExistence type="predicted"/>
<dbReference type="InterPro" id="IPR021099">
    <property type="entry name" value="PORR_domain"/>
</dbReference>